<dbReference type="PANTHER" id="PTHR45766:SF6">
    <property type="entry name" value="SWI_SNF-RELATED MATRIX-ASSOCIATED ACTIN-DEPENDENT REGULATOR OF CHROMATIN SUBFAMILY A-LIKE PROTEIN 1"/>
    <property type="match status" value="1"/>
</dbReference>
<dbReference type="AlphaFoldDB" id="A0A415UDD7"/>
<dbReference type="Pfam" id="PF00176">
    <property type="entry name" value="SNF2-rel_dom"/>
    <property type="match status" value="1"/>
</dbReference>
<feature type="domain" description="Helicase C-terminal" evidence="3">
    <location>
        <begin position="359"/>
        <end position="530"/>
    </location>
</feature>
<dbReference type="InterPro" id="IPR027417">
    <property type="entry name" value="P-loop_NTPase"/>
</dbReference>
<dbReference type="Proteomes" id="UP000283700">
    <property type="component" value="Unassembled WGS sequence"/>
</dbReference>
<dbReference type="RefSeq" id="WP_118485654.1">
    <property type="nucleotide sequence ID" value="NZ_QRQO01000006.1"/>
</dbReference>
<evidence type="ECO:0000256" key="1">
    <source>
        <dbReference type="ARBA" id="ARBA00022801"/>
    </source>
</evidence>
<keyword evidence="1" id="KW-0378">Hydrolase</keyword>
<dbReference type="GO" id="GO:0005524">
    <property type="term" value="F:ATP binding"/>
    <property type="evidence" value="ECO:0007669"/>
    <property type="project" value="InterPro"/>
</dbReference>
<dbReference type="InterPro" id="IPR000330">
    <property type="entry name" value="SNF2_N"/>
</dbReference>
<dbReference type="InterPro" id="IPR038718">
    <property type="entry name" value="SNF2-like_sf"/>
</dbReference>
<evidence type="ECO:0000259" key="2">
    <source>
        <dbReference type="PROSITE" id="PS51192"/>
    </source>
</evidence>
<dbReference type="PROSITE" id="PS51194">
    <property type="entry name" value="HELICASE_CTER"/>
    <property type="match status" value="1"/>
</dbReference>
<dbReference type="SUPFAM" id="SSF52540">
    <property type="entry name" value="P-loop containing nucleoside triphosphate hydrolases"/>
    <property type="match status" value="1"/>
</dbReference>
<gene>
    <name evidence="4" type="ORF">DWZ29_03245</name>
</gene>
<evidence type="ECO:0000313" key="4">
    <source>
        <dbReference type="EMBL" id="RHN16136.1"/>
    </source>
</evidence>
<dbReference type="Gene3D" id="3.40.50.300">
    <property type="entry name" value="P-loop containing nucleotide triphosphate hydrolases"/>
    <property type="match status" value="1"/>
</dbReference>
<dbReference type="EMBL" id="QRQO01000006">
    <property type="protein sequence ID" value="RHN16136.1"/>
    <property type="molecule type" value="Genomic_DNA"/>
</dbReference>
<evidence type="ECO:0000313" key="5">
    <source>
        <dbReference type="Proteomes" id="UP000283700"/>
    </source>
</evidence>
<dbReference type="GO" id="GO:0016787">
    <property type="term" value="F:hydrolase activity"/>
    <property type="evidence" value="ECO:0007669"/>
    <property type="project" value="UniProtKB-KW"/>
</dbReference>
<comment type="caution">
    <text evidence="4">The sequence shown here is derived from an EMBL/GenBank/DDBJ whole genome shotgun (WGS) entry which is preliminary data.</text>
</comment>
<accession>A0A415UDD7</accession>
<evidence type="ECO:0000259" key="3">
    <source>
        <dbReference type="PROSITE" id="PS51194"/>
    </source>
</evidence>
<sequence length="697" mass="81918">MSDINYDFKDLLNVGENFNLLYTQMLNGKRIRSEKTGVVYVFDEVGCGKTVSAIIAIASVIKEKQMENEGYKILVLTQKSVCLQFEEEIKEKLKIDSNVIYNVAYDTTNSLEENIPTYIKEKSCIIVSNPHKIGYLNGKEKRWDLVVIDEAHDLICNNQKQTEAYYTDKINKAYDEYLNDKNFSIERKKYIKDYLNNIDKESSFYNAIYQFVQQIAVEERNEHLQTGRISVPESRSKENVKFRELLNLKSNKLMFLSATPYKNSREMDFINYAFVAAHILTDHTIFAARYLPELDWVQDVYSATEGGKQKMEAANTSFMFKEIAQAIPFDSKDTKIINGKRRIVEIWDSKEDTDILRKNIISKLDKKEEVKNRFLIFVSNSQEGVHVFKKIFPEESKGFDIREDNKHYYKNKNGITCQFIMNKFDNTLEMKSYSKENEKIPDILIVTWQVAQVGINLPTFNYVVNYHIPSIPGYLEQRYGRIDRLNSTNDPLYNIYYLDNNGMSFIYRLNLFTALNHYIEMVVGIPHNLPTKNLLFCDKLKPKKVNINEEMEELYQVLAYYVASYLNEEDDKKNTEEDKQKNVKQWVIKTNTWRNKDIEWNKEKRRLLVGDREYFIRELRENDETNSENDLVEETMEHNIKSISYYIFQLEQGNKMVTQINSAKGLEKLSDAGSIIYWNDNHETIVSNIEEIVKKLC</sequence>
<dbReference type="InterPro" id="IPR001650">
    <property type="entry name" value="Helicase_C-like"/>
</dbReference>
<reference evidence="4 5" key="1">
    <citation type="submission" date="2018-08" db="EMBL/GenBank/DDBJ databases">
        <title>A genome reference for cultivated species of the human gut microbiota.</title>
        <authorList>
            <person name="Zou Y."/>
            <person name="Xue W."/>
            <person name="Luo G."/>
        </authorList>
    </citation>
    <scope>NUCLEOTIDE SEQUENCE [LARGE SCALE GENOMIC DNA]</scope>
    <source>
        <strain evidence="4 5">AF31-17AC</strain>
    </source>
</reference>
<dbReference type="Gene3D" id="3.40.50.10810">
    <property type="entry name" value="Tandem AAA-ATPase domain"/>
    <property type="match status" value="1"/>
</dbReference>
<evidence type="ECO:0008006" key="6">
    <source>
        <dbReference type="Google" id="ProtNLM"/>
    </source>
</evidence>
<dbReference type="InterPro" id="IPR014001">
    <property type="entry name" value="Helicase_ATP-bd"/>
</dbReference>
<dbReference type="PANTHER" id="PTHR45766">
    <property type="entry name" value="DNA ANNEALING HELICASE AND ENDONUCLEASE ZRANB3 FAMILY MEMBER"/>
    <property type="match status" value="1"/>
</dbReference>
<name>A0A415UDD7_9FIRM</name>
<dbReference type="SMART" id="SM00487">
    <property type="entry name" value="DEXDc"/>
    <property type="match status" value="1"/>
</dbReference>
<proteinExistence type="predicted"/>
<protein>
    <recommendedName>
        <fullName evidence="6">DEAD/DEAH box helicase</fullName>
    </recommendedName>
</protein>
<feature type="domain" description="Helicase ATP-binding" evidence="2">
    <location>
        <begin position="30"/>
        <end position="278"/>
    </location>
</feature>
<dbReference type="Pfam" id="PF00271">
    <property type="entry name" value="Helicase_C"/>
    <property type="match status" value="1"/>
</dbReference>
<organism evidence="4 5">
    <name type="scientific">Anaerobutyricum hallii</name>
    <dbReference type="NCBI Taxonomy" id="39488"/>
    <lineage>
        <taxon>Bacteria</taxon>
        <taxon>Bacillati</taxon>
        <taxon>Bacillota</taxon>
        <taxon>Clostridia</taxon>
        <taxon>Lachnospirales</taxon>
        <taxon>Lachnospiraceae</taxon>
        <taxon>Anaerobutyricum</taxon>
    </lineage>
</organism>
<dbReference type="PROSITE" id="PS51192">
    <property type="entry name" value="HELICASE_ATP_BIND_1"/>
    <property type="match status" value="1"/>
</dbReference>